<dbReference type="SUPFAM" id="SSF53137">
    <property type="entry name" value="Translational machinery components"/>
    <property type="match status" value="1"/>
</dbReference>
<dbReference type="EMBL" id="SIHI01000001">
    <property type="protein sequence ID" value="TWT57118.1"/>
    <property type="molecule type" value="Genomic_DNA"/>
</dbReference>
<evidence type="ECO:0000313" key="8">
    <source>
        <dbReference type="EMBL" id="TWT57118.1"/>
    </source>
</evidence>
<dbReference type="GO" id="GO:0008097">
    <property type="term" value="F:5S rRNA binding"/>
    <property type="evidence" value="ECO:0007669"/>
    <property type="project" value="TreeGrafter"/>
</dbReference>
<keyword evidence="9" id="KW-1185">Reference proteome</keyword>
<keyword evidence="2 7" id="KW-0699">rRNA-binding</keyword>
<dbReference type="FunFam" id="3.30.420.100:FF:000001">
    <property type="entry name" value="50S ribosomal protein L18"/>
    <property type="match status" value="1"/>
</dbReference>
<dbReference type="HAMAP" id="MF_01337_B">
    <property type="entry name" value="Ribosomal_uL18_B"/>
    <property type="match status" value="1"/>
</dbReference>
<evidence type="ECO:0000256" key="1">
    <source>
        <dbReference type="ARBA" id="ARBA00007116"/>
    </source>
</evidence>
<evidence type="ECO:0000256" key="5">
    <source>
        <dbReference type="ARBA" id="ARBA00023274"/>
    </source>
</evidence>
<comment type="similarity">
    <text evidence="1 7">Belongs to the universal ribosomal protein uL18 family.</text>
</comment>
<dbReference type="CDD" id="cd00432">
    <property type="entry name" value="Ribosomal_L18_L5e"/>
    <property type="match status" value="1"/>
</dbReference>
<proteinExistence type="inferred from homology"/>
<dbReference type="PANTHER" id="PTHR12899">
    <property type="entry name" value="39S RIBOSOMAL PROTEIN L18, MITOCHONDRIAL"/>
    <property type="match status" value="1"/>
</dbReference>
<dbReference type="OrthoDB" id="9810939at2"/>
<comment type="subunit">
    <text evidence="7">Part of the 50S ribosomal subunit; part of the 5S rRNA/L5/L18/L25 subcomplex. Contacts the 5S and 23S rRNAs.</text>
</comment>
<dbReference type="GO" id="GO:0003735">
    <property type="term" value="F:structural constituent of ribosome"/>
    <property type="evidence" value="ECO:0007669"/>
    <property type="project" value="InterPro"/>
</dbReference>
<protein>
    <recommendedName>
        <fullName evidence="6 7">Large ribosomal subunit protein uL18</fullName>
    </recommendedName>
</protein>
<dbReference type="PANTHER" id="PTHR12899:SF3">
    <property type="entry name" value="LARGE RIBOSOMAL SUBUNIT PROTEIN UL18M"/>
    <property type="match status" value="1"/>
</dbReference>
<dbReference type="RefSeq" id="WP_146506997.1">
    <property type="nucleotide sequence ID" value="NZ_SIHI01000001.1"/>
</dbReference>
<evidence type="ECO:0000256" key="3">
    <source>
        <dbReference type="ARBA" id="ARBA00022884"/>
    </source>
</evidence>
<name>A0A5C5X2V4_9PLAN</name>
<dbReference type="GO" id="GO:0006412">
    <property type="term" value="P:translation"/>
    <property type="evidence" value="ECO:0007669"/>
    <property type="project" value="UniProtKB-UniRule"/>
</dbReference>
<reference evidence="8 9" key="1">
    <citation type="submission" date="2019-02" db="EMBL/GenBank/DDBJ databases">
        <title>Deep-cultivation of Planctomycetes and their phenomic and genomic characterization uncovers novel biology.</title>
        <authorList>
            <person name="Wiegand S."/>
            <person name="Jogler M."/>
            <person name="Boedeker C."/>
            <person name="Pinto D."/>
            <person name="Vollmers J."/>
            <person name="Rivas-Marin E."/>
            <person name="Kohn T."/>
            <person name="Peeters S.H."/>
            <person name="Heuer A."/>
            <person name="Rast P."/>
            <person name="Oberbeckmann S."/>
            <person name="Bunk B."/>
            <person name="Jeske O."/>
            <person name="Meyerdierks A."/>
            <person name="Storesund J.E."/>
            <person name="Kallscheuer N."/>
            <person name="Luecker S."/>
            <person name="Lage O.M."/>
            <person name="Pohl T."/>
            <person name="Merkel B.J."/>
            <person name="Hornburger P."/>
            <person name="Mueller R.-W."/>
            <person name="Bruemmer F."/>
            <person name="Labrenz M."/>
            <person name="Spormann A.M."/>
            <person name="Op Den Camp H."/>
            <person name="Overmann J."/>
            <person name="Amann R."/>
            <person name="Jetten M.S.M."/>
            <person name="Mascher T."/>
            <person name="Medema M.H."/>
            <person name="Devos D.P."/>
            <person name="Kaster A.-K."/>
            <person name="Ovreas L."/>
            <person name="Rohde M."/>
            <person name="Galperin M.Y."/>
            <person name="Jogler C."/>
        </authorList>
    </citation>
    <scope>NUCLEOTIDE SEQUENCE [LARGE SCALE GENOMIC DNA]</scope>
    <source>
        <strain evidence="8 9">KOR42</strain>
    </source>
</reference>
<evidence type="ECO:0000256" key="7">
    <source>
        <dbReference type="HAMAP-Rule" id="MF_01337"/>
    </source>
</evidence>
<accession>A0A5C5X2V4</accession>
<dbReference type="Pfam" id="PF00861">
    <property type="entry name" value="Ribosomal_L18p"/>
    <property type="match status" value="1"/>
</dbReference>
<evidence type="ECO:0000256" key="6">
    <source>
        <dbReference type="ARBA" id="ARBA00035197"/>
    </source>
</evidence>
<dbReference type="Gene3D" id="3.30.420.100">
    <property type="match status" value="1"/>
</dbReference>
<evidence type="ECO:0000313" key="9">
    <source>
        <dbReference type="Proteomes" id="UP000317243"/>
    </source>
</evidence>
<dbReference type="InterPro" id="IPR057268">
    <property type="entry name" value="Ribosomal_L18"/>
</dbReference>
<comment type="function">
    <text evidence="7">This is one of the proteins that bind and probably mediate the attachment of the 5S RNA into the large ribosomal subunit, where it forms part of the central protuberance.</text>
</comment>
<dbReference type="InterPro" id="IPR004389">
    <property type="entry name" value="Ribosomal_uL18_bac-type"/>
</dbReference>
<dbReference type="Proteomes" id="UP000317243">
    <property type="component" value="Unassembled WGS sequence"/>
</dbReference>
<evidence type="ECO:0000256" key="4">
    <source>
        <dbReference type="ARBA" id="ARBA00022980"/>
    </source>
</evidence>
<gene>
    <name evidence="7 8" type="primary">rplR</name>
    <name evidence="8" type="ORF">KOR42_04760</name>
</gene>
<dbReference type="InterPro" id="IPR005484">
    <property type="entry name" value="Ribosomal_uL18_bac/plant/anim"/>
</dbReference>
<comment type="caution">
    <text evidence="8">The sequence shown here is derived from an EMBL/GenBank/DDBJ whole genome shotgun (WGS) entry which is preliminary data.</text>
</comment>
<keyword evidence="5 7" id="KW-0687">Ribonucleoprotein</keyword>
<dbReference type="AlphaFoldDB" id="A0A5C5X2V4"/>
<evidence type="ECO:0000256" key="2">
    <source>
        <dbReference type="ARBA" id="ARBA00022730"/>
    </source>
</evidence>
<keyword evidence="3 7" id="KW-0694">RNA-binding</keyword>
<dbReference type="NCBIfam" id="TIGR00060">
    <property type="entry name" value="L18_bact"/>
    <property type="match status" value="1"/>
</dbReference>
<organism evidence="8 9">
    <name type="scientific">Thalassoglobus neptunius</name>
    <dbReference type="NCBI Taxonomy" id="1938619"/>
    <lineage>
        <taxon>Bacteria</taxon>
        <taxon>Pseudomonadati</taxon>
        <taxon>Planctomycetota</taxon>
        <taxon>Planctomycetia</taxon>
        <taxon>Planctomycetales</taxon>
        <taxon>Planctomycetaceae</taxon>
        <taxon>Thalassoglobus</taxon>
    </lineage>
</organism>
<sequence>MKVQRRIAGQRVRRRYHVRNRVRATGQLRLSVFRSNRNVSAQIVDDESGRTLVSASSLEGDLGGAGKPHGSVEVAKLVGKTLGERAVAAGIKKVAFDRGAYKYHGRVAAIAESVREAGVEL</sequence>
<dbReference type="GO" id="GO:0022625">
    <property type="term" value="C:cytosolic large ribosomal subunit"/>
    <property type="evidence" value="ECO:0007669"/>
    <property type="project" value="TreeGrafter"/>
</dbReference>
<keyword evidence="4 7" id="KW-0689">Ribosomal protein</keyword>